<comment type="caution">
    <text evidence="5">The sequence shown here is derived from an EMBL/GenBank/DDBJ whole genome shotgun (WGS) entry which is preliminary data.</text>
</comment>
<dbReference type="GO" id="GO:0004252">
    <property type="term" value="F:serine-type endopeptidase activity"/>
    <property type="evidence" value="ECO:0007669"/>
    <property type="project" value="InterPro"/>
</dbReference>
<keyword evidence="6" id="KW-1185">Reference proteome</keyword>
<name>A0A8S9WQ66_APOLU</name>
<accession>A0A8S9WQ66</accession>
<evidence type="ECO:0000256" key="3">
    <source>
        <dbReference type="SAM" id="SignalP"/>
    </source>
</evidence>
<dbReference type="PROSITE" id="PS50240">
    <property type="entry name" value="TRYPSIN_DOM"/>
    <property type="match status" value="1"/>
</dbReference>
<dbReference type="SMART" id="SM00020">
    <property type="entry name" value="Tryp_SPc"/>
    <property type="match status" value="1"/>
</dbReference>
<evidence type="ECO:0000259" key="4">
    <source>
        <dbReference type="PROSITE" id="PS50240"/>
    </source>
</evidence>
<evidence type="ECO:0000313" key="5">
    <source>
        <dbReference type="EMBL" id="KAF6198892.1"/>
    </source>
</evidence>
<evidence type="ECO:0000313" key="6">
    <source>
        <dbReference type="Proteomes" id="UP000466442"/>
    </source>
</evidence>
<dbReference type="InterPro" id="IPR043504">
    <property type="entry name" value="Peptidase_S1_PA_chymotrypsin"/>
</dbReference>
<proteinExistence type="inferred from homology"/>
<organism evidence="5 6">
    <name type="scientific">Apolygus lucorum</name>
    <name type="common">Small green plant bug</name>
    <name type="synonym">Lygocoris lucorum</name>
    <dbReference type="NCBI Taxonomy" id="248454"/>
    <lineage>
        <taxon>Eukaryota</taxon>
        <taxon>Metazoa</taxon>
        <taxon>Ecdysozoa</taxon>
        <taxon>Arthropoda</taxon>
        <taxon>Hexapoda</taxon>
        <taxon>Insecta</taxon>
        <taxon>Pterygota</taxon>
        <taxon>Neoptera</taxon>
        <taxon>Paraneoptera</taxon>
        <taxon>Hemiptera</taxon>
        <taxon>Heteroptera</taxon>
        <taxon>Panheteroptera</taxon>
        <taxon>Cimicomorpha</taxon>
        <taxon>Miridae</taxon>
        <taxon>Mirini</taxon>
        <taxon>Apolygus</taxon>
    </lineage>
</organism>
<comment type="similarity">
    <text evidence="2">Belongs to the peptidase S1 family. CLIP subfamily.</text>
</comment>
<gene>
    <name evidence="5" type="ORF">GE061_006915</name>
</gene>
<dbReference type="EMBL" id="WIXP02000015">
    <property type="protein sequence ID" value="KAF6198892.1"/>
    <property type="molecule type" value="Genomic_DNA"/>
</dbReference>
<dbReference type="CDD" id="cd00190">
    <property type="entry name" value="Tryp_SPc"/>
    <property type="match status" value="1"/>
</dbReference>
<dbReference type="AlphaFoldDB" id="A0A8S9WQ66"/>
<dbReference type="Pfam" id="PF00089">
    <property type="entry name" value="Trypsin"/>
    <property type="match status" value="2"/>
</dbReference>
<feature type="signal peptide" evidence="3">
    <location>
        <begin position="1"/>
        <end position="20"/>
    </location>
</feature>
<dbReference type="GO" id="GO:0006508">
    <property type="term" value="P:proteolysis"/>
    <property type="evidence" value="ECO:0007669"/>
    <property type="project" value="InterPro"/>
</dbReference>
<dbReference type="InterPro" id="IPR009003">
    <property type="entry name" value="Peptidase_S1_PA"/>
</dbReference>
<feature type="domain" description="Peptidase S1" evidence="4">
    <location>
        <begin position="35"/>
        <end position="325"/>
    </location>
</feature>
<dbReference type="Gene3D" id="2.40.10.10">
    <property type="entry name" value="Trypsin-like serine proteases"/>
    <property type="match status" value="1"/>
</dbReference>
<feature type="chain" id="PRO_5035783629" description="Peptidase S1 domain-containing protein" evidence="3">
    <location>
        <begin position="21"/>
        <end position="356"/>
    </location>
</feature>
<dbReference type="PANTHER" id="PTHR24256">
    <property type="entry name" value="TRYPTASE-RELATED"/>
    <property type="match status" value="1"/>
</dbReference>
<dbReference type="SUPFAM" id="SSF50494">
    <property type="entry name" value="Trypsin-like serine proteases"/>
    <property type="match status" value="1"/>
</dbReference>
<sequence>MRKVFSFSLPFEFLVLLSYGEILVTCLTSCQEKYVVKGNTWRYAKEGEFPWMVSLQHVEDASVTHFCGGSLAAPHLVLTACHCLVIHSVFSGTAKPFLTEASSKVVVAGTLNNNRSDPNHFRTVVGISEFIIHPKCQHFNHQDPDDRGGWDYDFGLVVLKKNLTFDGKRFAPFRLFAWNKFDLKKDLDRQMGHHVECVATGWGKRRVRYPNGSLIDDDGHDPRAYWPQMTVLQVKLDDFASCYNILCAFDKAYCEVDHWWRSQLCATTEGQMEVCYGDSGGPLMCGSEKYLFGLVGWGPSCGKYKVPSVYPTIYDGLDFIKRYVSRDHTRLRTMNVGHDSLNCCYNVCNVFLFNNL</sequence>
<protein>
    <recommendedName>
        <fullName evidence="4">Peptidase S1 domain-containing protein</fullName>
    </recommendedName>
</protein>
<evidence type="ECO:0000256" key="2">
    <source>
        <dbReference type="ARBA" id="ARBA00024195"/>
    </source>
</evidence>
<dbReference type="Proteomes" id="UP000466442">
    <property type="component" value="Unassembled WGS sequence"/>
</dbReference>
<reference evidence="5" key="1">
    <citation type="journal article" date="2021" name="Mol. Ecol. Resour.">
        <title>Apolygus lucorum genome provides insights into omnivorousness and mesophyll feeding.</title>
        <authorList>
            <person name="Liu Y."/>
            <person name="Liu H."/>
            <person name="Wang H."/>
            <person name="Huang T."/>
            <person name="Liu B."/>
            <person name="Yang B."/>
            <person name="Yin L."/>
            <person name="Li B."/>
            <person name="Zhang Y."/>
            <person name="Zhang S."/>
            <person name="Jiang F."/>
            <person name="Zhang X."/>
            <person name="Ren Y."/>
            <person name="Wang B."/>
            <person name="Wang S."/>
            <person name="Lu Y."/>
            <person name="Wu K."/>
            <person name="Fan W."/>
            <person name="Wang G."/>
        </authorList>
    </citation>
    <scope>NUCLEOTIDE SEQUENCE</scope>
    <source>
        <strain evidence="5">12Hb</strain>
    </source>
</reference>
<evidence type="ECO:0000256" key="1">
    <source>
        <dbReference type="ARBA" id="ARBA00023157"/>
    </source>
</evidence>
<dbReference type="PRINTS" id="PR00722">
    <property type="entry name" value="CHYMOTRYPSIN"/>
</dbReference>
<keyword evidence="1" id="KW-1015">Disulfide bond</keyword>
<dbReference type="InterPro" id="IPR051487">
    <property type="entry name" value="Ser/Thr_Proteases_Immune/Dev"/>
</dbReference>
<keyword evidence="3" id="KW-0732">Signal</keyword>
<dbReference type="OrthoDB" id="10061449at2759"/>
<dbReference type="InterPro" id="IPR001254">
    <property type="entry name" value="Trypsin_dom"/>
</dbReference>
<dbReference type="InterPro" id="IPR001314">
    <property type="entry name" value="Peptidase_S1A"/>
</dbReference>